<protein>
    <recommendedName>
        <fullName evidence="1">BTB/POZ domain-containing protein 9</fullName>
    </recommendedName>
</protein>
<dbReference type="FunFam" id="2.60.120.260:FF:000038">
    <property type="entry name" value="BTB/POZ domain-containing protein 9"/>
    <property type="match status" value="1"/>
</dbReference>
<dbReference type="AlphaFoldDB" id="E0W3L5"/>
<dbReference type="InterPro" id="IPR000210">
    <property type="entry name" value="BTB/POZ_dom"/>
</dbReference>
<name>E0W3L5_PEDHC</name>
<dbReference type="STRING" id="121224.E0W3L5"/>
<dbReference type="HOGENOM" id="CLU_004253_0_2_1"/>
<dbReference type="Gene3D" id="3.30.710.10">
    <property type="entry name" value="Potassium Channel Kv1.1, Chain A"/>
    <property type="match status" value="1"/>
</dbReference>
<dbReference type="EMBL" id="AAZO01007414">
    <property type="status" value="NOT_ANNOTATED_CDS"/>
    <property type="molecule type" value="Genomic_DNA"/>
</dbReference>
<evidence type="ECO:0000313" key="4">
    <source>
        <dbReference type="EnsemblMetazoa" id="PHUM606450-PA"/>
    </source>
</evidence>
<dbReference type="InterPro" id="IPR011333">
    <property type="entry name" value="SKP1/BTB/POZ_sf"/>
</dbReference>
<dbReference type="EnsemblMetazoa" id="PHUM606450-RA">
    <property type="protein sequence ID" value="PHUM606450-PA"/>
    <property type="gene ID" value="PHUM606450"/>
</dbReference>
<keyword evidence="5" id="KW-1185">Reference proteome</keyword>
<dbReference type="FunFam" id="2.60.120.260:FF:000051">
    <property type="entry name" value="BTB/POZ domain-containing protein 9"/>
    <property type="match status" value="1"/>
</dbReference>
<dbReference type="Gene3D" id="1.25.40.420">
    <property type="match status" value="1"/>
</dbReference>
<dbReference type="RefSeq" id="XP_002432959.1">
    <property type="nucleotide sequence ID" value="XM_002432914.1"/>
</dbReference>
<dbReference type="GO" id="GO:0050804">
    <property type="term" value="P:modulation of chemical synaptic transmission"/>
    <property type="evidence" value="ECO:0007669"/>
    <property type="project" value="TreeGrafter"/>
</dbReference>
<dbReference type="InterPro" id="IPR011705">
    <property type="entry name" value="BACK"/>
</dbReference>
<reference evidence="4" key="3">
    <citation type="submission" date="2021-02" db="UniProtKB">
        <authorList>
            <consortium name="EnsemblMetazoa"/>
        </authorList>
    </citation>
    <scope>IDENTIFICATION</scope>
    <source>
        <strain evidence="4">USDA</strain>
    </source>
</reference>
<reference evidence="3" key="1">
    <citation type="submission" date="2007-04" db="EMBL/GenBank/DDBJ databases">
        <title>Annotation of Pediculus humanus corporis strain USDA.</title>
        <authorList>
            <person name="Kirkness E."/>
            <person name="Hannick L."/>
            <person name="Hass B."/>
            <person name="Bruggner R."/>
            <person name="Lawson D."/>
            <person name="Bidwell S."/>
            <person name="Joardar V."/>
            <person name="Caler E."/>
            <person name="Walenz B."/>
            <person name="Inman J."/>
            <person name="Schobel S."/>
            <person name="Galinsky K."/>
            <person name="Amedeo P."/>
            <person name="Strausberg R."/>
        </authorList>
    </citation>
    <scope>NUCLEOTIDE SEQUENCE</scope>
    <source>
        <strain evidence="3">USDA</strain>
    </source>
</reference>
<dbReference type="OMA" id="LCMINHI"/>
<dbReference type="FunFam" id="3.30.710.10:FF:000042">
    <property type="entry name" value="BTB/POZ domain-containing protein 9"/>
    <property type="match status" value="1"/>
</dbReference>
<dbReference type="GO" id="GO:0008344">
    <property type="term" value="P:adult locomotory behavior"/>
    <property type="evidence" value="ECO:0007669"/>
    <property type="project" value="TreeGrafter"/>
</dbReference>
<accession>E0W3L5</accession>
<dbReference type="CDD" id="cd18287">
    <property type="entry name" value="BTB_POZ_BTBD9"/>
    <property type="match status" value="1"/>
</dbReference>
<dbReference type="FunCoup" id="E0W3L5">
    <property type="interactions" value="1216"/>
</dbReference>
<dbReference type="Pfam" id="PF00754">
    <property type="entry name" value="F5_F8_type_C"/>
    <property type="match status" value="2"/>
</dbReference>
<dbReference type="GO" id="GO:0048512">
    <property type="term" value="P:circadian behavior"/>
    <property type="evidence" value="ECO:0007669"/>
    <property type="project" value="TreeGrafter"/>
</dbReference>
<dbReference type="eggNOG" id="KOG4350">
    <property type="taxonomic scope" value="Eukaryota"/>
</dbReference>
<feature type="domain" description="BTB" evidence="2">
    <location>
        <begin position="31"/>
        <end position="98"/>
    </location>
</feature>
<dbReference type="SUPFAM" id="SSF54695">
    <property type="entry name" value="POZ domain"/>
    <property type="match status" value="1"/>
</dbReference>
<dbReference type="SMART" id="SM00875">
    <property type="entry name" value="BACK"/>
    <property type="match status" value="1"/>
</dbReference>
<gene>
    <name evidence="4" type="primary">8237100</name>
    <name evidence="3" type="ORF">Phum_PHUM606450</name>
</gene>
<dbReference type="KEGG" id="phu:Phum_PHUM606450"/>
<dbReference type="InterPro" id="IPR034091">
    <property type="entry name" value="BTBD9_BACK-like_dom"/>
</dbReference>
<dbReference type="Gene3D" id="2.60.120.260">
    <property type="entry name" value="Galactose-binding domain-like"/>
    <property type="match status" value="2"/>
</dbReference>
<dbReference type="Proteomes" id="UP000009046">
    <property type="component" value="Unassembled WGS sequence"/>
</dbReference>
<sequence>MSSMNAPSGEIEHTNYLSDHIGALFLNEEYSDVTFIVEGNKYPAHKVILASRSDYFRALLYGGMKESQQTEIEMKSATVEAFKGLLKYIYTGHISLTNLKEEVILDTLGLSHQYGFIELESAIGDYLREILQIRNVCGIFDSGRLYQLQFLTKVCTTFMDGNALDVISHESFNHLSPDALRELLQRDTFYAPEVEIFRAVWKWAKANPECDIQGILQVVRLPLMSIEELLNVVRPANLVSPETILDAIQAKIQAKDSELRYRGLLLPEENMAHPSRGTQVLKGEMTGALLDGNTDNYDLERGYTRHSINDNEDHGILIKLGTQSFINHIKMLLWDRDFRSYSYYVEVSMDQRDWVRVVDHTRYYCRSWQYLYFKERVVRFIRIVGTNNTVNKVFHVVSFEAIYTSNMVTLENGLIVPKENVATIKKSARVIEGVSRVRDALLNGETTKYDWDSGYTCHQLGSGAILVQLGQPYIIDSLRLLLWDCDERSYSYYIETSVDNCEWEMVADRTRENCKSWQTLKFDRRPVVFIKITGTHNTANEVFHCVHFECPAPSEMGENRSQMATATTTAITTTATTTTTTTLQHQHQQHVDGDDVVGSSDSKNLTFTKDKI</sequence>
<dbReference type="InterPro" id="IPR008979">
    <property type="entry name" value="Galactose-bd-like_sf"/>
</dbReference>
<dbReference type="GO" id="GO:0005737">
    <property type="term" value="C:cytoplasm"/>
    <property type="evidence" value="ECO:0007669"/>
    <property type="project" value="TreeGrafter"/>
</dbReference>
<dbReference type="CTD" id="8237100"/>
<dbReference type="PROSITE" id="PS50097">
    <property type="entry name" value="BTB"/>
    <property type="match status" value="1"/>
</dbReference>
<evidence type="ECO:0000313" key="3">
    <source>
        <dbReference type="EMBL" id="EEB20221.1"/>
    </source>
</evidence>
<dbReference type="Pfam" id="PF07707">
    <property type="entry name" value="BACK"/>
    <property type="match status" value="1"/>
</dbReference>
<dbReference type="Pfam" id="PF00651">
    <property type="entry name" value="BTB"/>
    <property type="match status" value="1"/>
</dbReference>
<dbReference type="InterPro" id="IPR052407">
    <property type="entry name" value="BTB_POZ_domain_cont_9"/>
</dbReference>
<evidence type="ECO:0000313" key="5">
    <source>
        <dbReference type="Proteomes" id="UP000009046"/>
    </source>
</evidence>
<dbReference type="OrthoDB" id="9997739at2759"/>
<dbReference type="InParanoid" id="E0W3L5"/>
<evidence type="ECO:0000259" key="2">
    <source>
        <dbReference type="PROSITE" id="PS50097"/>
    </source>
</evidence>
<proteinExistence type="predicted"/>
<evidence type="ECO:0000256" key="1">
    <source>
        <dbReference type="ARBA" id="ARBA00020216"/>
    </source>
</evidence>
<dbReference type="EMBL" id="DS235882">
    <property type="protein sequence ID" value="EEB20221.1"/>
    <property type="molecule type" value="Genomic_DNA"/>
</dbReference>
<dbReference type="VEuPathDB" id="VectorBase:PHUM606450"/>
<dbReference type="InterPro" id="IPR000421">
    <property type="entry name" value="FA58C"/>
</dbReference>
<dbReference type="FunFam" id="1.25.40.420:FF:000005">
    <property type="entry name" value="BTB/POZ domain-containing protein 9"/>
    <property type="match status" value="1"/>
</dbReference>
<dbReference type="PANTHER" id="PTHR46306:SF1">
    <property type="entry name" value="BTB_POZ DOMAIN-CONTAINING PROTEIN 9"/>
    <property type="match status" value="1"/>
</dbReference>
<organism>
    <name type="scientific">Pediculus humanus subsp. corporis</name>
    <name type="common">Body louse</name>
    <dbReference type="NCBI Taxonomy" id="121224"/>
    <lineage>
        <taxon>Eukaryota</taxon>
        <taxon>Metazoa</taxon>
        <taxon>Ecdysozoa</taxon>
        <taxon>Arthropoda</taxon>
        <taxon>Hexapoda</taxon>
        <taxon>Insecta</taxon>
        <taxon>Pterygota</taxon>
        <taxon>Neoptera</taxon>
        <taxon>Paraneoptera</taxon>
        <taxon>Psocodea</taxon>
        <taxon>Troctomorpha</taxon>
        <taxon>Phthiraptera</taxon>
        <taxon>Anoplura</taxon>
        <taxon>Pediculidae</taxon>
        <taxon>Pediculus</taxon>
    </lineage>
</organism>
<dbReference type="GeneID" id="8237100"/>
<reference evidence="3" key="2">
    <citation type="submission" date="2007-04" db="EMBL/GenBank/DDBJ databases">
        <title>The genome of the human body louse.</title>
        <authorList>
            <consortium name="The Human Body Louse Genome Consortium"/>
            <person name="Kirkness E."/>
            <person name="Walenz B."/>
            <person name="Hass B."/>
            <person name="Bruggner R."/>
            <person name="Strausberg R."/>
        </authorList>
    </citation>
    <scope>NUCLEOTIDE SEQUENCE</scope>
    <source>
        <strain evidence="3">USDA</strain>
    </source>
</reference>
<dbReference type="SMART" id="SM00225">
    <property type="entry name" value="BTB"/>
    <property type="match status" value="1"/>
</dbReference>
<dbReference type="SUPFAM" id="SSF49785">
    <property type="entry name" value="Galactose-binding domain-like"/>
    <property type="match status" value="2"/>
</dbReference>
<dbReference type="PANTHER" id="PTHR46306">
    <property type="entry name" value="BTB/POZ DOMAIN-CONTAINING PROTEIN 9"/>
    <property type="match status" value="1"/>
</dbReference>
<dbReference type="CDD" id="cd14822">
    <property type="entry name" value="BACK_BTBD9"/>
    <property type="match status" value="1"/>
</dbReference>